<gene>
    <name evidence="1" type="ORF">L6164_031235</name>
</gene>
<reference evidence="1 2" key="1">
    <citation type="journal article" date="2022" name="DNA Res.">
        <title>Chromosomal-level genome assembly of the orchid tree Bauhinia variegata (Leguminosae; Cercidoideae) supports the allotetraploid origin hypothesis of Bauhinia.</title>
        <authorList>
            <person name="Zhong Y."/>
            <person name="Chen Y."/>
            <person name="Zheng D."/>
            <person name="Pang J."/>
            <person name="Liu Y."/>
            <person name="Luo S."/>
            <person name="Meng S."/>
            <person name="Qian L."/>
            <person name="Wei D."/>
            <person name="Dai S."/>
            <person name="Zhou R."/>
        </authorList>
    </citation>
    <scope>NUCLEOTIDE SEQUENCE [LARGE SCALE GENOMIC DNA]</scope>
    <source>
        <strain evidence="1">BV-YZ2020</strain>
    </source>
</reference>
<comment type="caution">
    <text evidence="1">The sequence shown here is derived from an EMBL/GenBank/DDBJ whole genome shotgun (WGS) entry which is preliminary data.</text>
</comment>
<evidence type="ECO:0000313" key="1">
    <source>
        <dbReference type="EMBL" id="KAI4308131.1"/>
    </source>
</evidence>
<organism evidence="1 2">
    <name type="scientific">Bauhinia variegata</name>
    <name type="common">Purple orchid tree</name>
    <name type="synonym">Phanera variegata</name>
    <dbReference type="NCBI Taxonomy" id="167791"/>
    <lineage>
        <taxon>Eukaryota</taxon>
        <taxon>Viridiplantae</taxon>
        <taxon>Streptophyta</taxon>
        <taxon>Embryophyta</taxon>
        <taxon>Tracheophyta</taxon>
        <taxon>Spermatophyta</taxon>
        <taxon>Magnoliopsida</taxon>
        <taxon>eudicotyledons</taxon>
        <taxon>Gunneridae</taxon>
        <taxon>Pentapetalae</taxon>
        <taxon>rosids</taxon>
        <taxon>fabids</taxon>
        <taxon>Fabales</taxon>
        <taxon>Fabaceae</taxon>
        <taxon>Cercidoideae</taxon>
        <taxon>Cercideae</taxon>
        <taxon>Bauhiniinae</taxon>
        <taxon>Bauhinia</taxon>
    </lineage>
</organism>
<dbReference type="EMBL" id="CM039437">
    <property type="protein sequence ID" value="KAI4308131.1"/>
    <property type="molecule type" value="Genomic_DNA"/>
</dbReference>
<proteinExistence type="predicted"/>
<sequence length="460" mass="51090">MGCFIGCFRIRDDRRLPTTQLASDSSLAKPREAVTSRNRLSSLFLSEDDSPCNDGRNLDLESHGEDKELKDQAKFLKACGTLAGTPAEIRKASAKLKTSPPCGKDCNLSAFHSWLPNTIELQQGVQPFESPTPTKVEELGNVMDSLEQTPSSCISNAHNVEGDSVDSTERSGTGTFHTAVRTYAKIENNAVSDIQKRNKSVRFECDIDLSSCGSSPEYGGRHKNKTGSPGHQSAYKSYPYPTPMKLYDDLQTPGTVYPATVEDLPNGKPRVRSQFVYSVYNPHENASQYKIHGEEDFNSEGDKRDSLEATTPEKELKKNSDGNEAMVEASLSAWLKPAAVIEEERKRRMEAGRQIPKTPGDRPIIGMVAAHWNEDEESHIPPKWWDGNGIPNSTNKYKEDQKVNWHATPFEERLEKALSEETTITQRKPICGKPIAFDEETDTALSQLQSSPHPRSVVTC</sequence>
<accession>A0ACB9LF79</accession>
<dbReference type="Proteomes" id="UP000828941">
    <property type="component" value="Chromosome 12"/>
</dbReference>
<evidence type="ECO:0000313" key="2">
    <source>
        <dbReference type="Proteomes" id="UP000828941"/>
    </source>
</evidence>
<name>A0ACB9LF79_BAUVA</name>
<protein>
    <submittedName>
        <fullName evidence="1">Uncharacterized protein</fullName>
    </submittedName>
</protein>
<keyword evidence="2" id="KW-1185">Reference proteome</keyword>